<dbReference type="SUPFAM" id="SSF158682">
    <property type="entry name" value="TerB-like"/>
    <property type="match status" value="1"/>
</dbReference>
<dbReference type="InterPro" id="IPR029024">
    <property type="entry name" value="TerB-like"/>
</dbReference>
<gene>
    <name evidence="1" type="ORF">DI563_03260</name>
</gene>
<sequence>MIFRSYPRNSPQAAARILAAALLANGDIKAAEWQRLVDTNAVERLGLQGLQWHGVVDDLCQDLLSGACTGRECLIDAGTLAAWLDEVDDSRQRALVIELCTQVIEADGEVHPGESLVLRAALEHWVMPMEDQARVEPLIYGLDFQVMPRQGLSAGA</sequence>
<accession>A0A2W5QRJ7</accession>
<evidence type="ECO:0000313" key="1">
    <source>
        <dbReference type="EMBL" id="PZQ77585.1"/>
    </source>
</evidence>
<protein>
    <recommendedName>
        <fullName evidence="3">Co-chaperone DjlA N-terminal domain-containing protein</fullName>
    </recommendedName>
</protein>
<evidence type="ECO:0000313" key="2">
    <source>
        <dbReference type="Proteomes" id="UP000249135"/>
    </source>
</evidence>
<dbReference type="Gene3D" id="1.10.3680.10">
    <property type="entry name" value="TerB-like"/>
    <property type="match status" value="1"/>
</dbReference>
<dbReference type="AlphaFoldDB" id="A0A2W5QRJ7"/>
<evidence type="ECO:0008006" key="3">
    <source>
        <dbReference type="Google" id="ProtNLM"/>
    </source>
</evidence>
<comment type="caution">
    <text evidence="1">The sequence shown here is derived from an EMBL/GenBank/DDBJ whole genome shotgun (WGS) entry which is preliminary data.</text>
</comment>
<proteinExistence type="predicted"/>
<name>A0A2W5QRJ7_VARPD</name>
<dbReference type="Proteomes" id="UP000249135">
    <property type="component" value="Unassembled WGS sequence"/>
</dbReference>
<reference evidence="1 2" key="1">
    <citation type="submission" date="2017-08" db="EMBL/GenBank/DDBJ databases">
        <title>Infants hospitalized years apart are colonized by the same room-sourced microbial strains.</title>
        <authorList>
            <person name="Brooks B."/>
            <person name="Olm M.R."/>
            <person name="Firek B.A."/>
            <person name="Baker R."/>
            <person name="Thomas B.C."/>
            <person name="Morowitz M.J."/>
            <person name="Banfield J.F."/>
        </authorList>
    </citation>
    <scope>NUCLEOTIDE SEQUENCE [LARGE SCALE GENOMIC DNA]</scope>
    <source>
        <strain evidence="1">S2_005_003_R2_41</strain>
    </source>
</reference>
<organism evidence="1 2">
    <name type="scientific">Variovorax paradoxus</name>
    <dbReference type="NCBI Taxonomy" id="34073"/>
    <lineage>
        <taxon>Bacteria</taxon>
        <taxon>Pseudomonadati</taxon>
        <taxon>Pseudomonadota</taxon>
        <taxon>Betaproteobacteria</taxon>
        <taxon>Burkholderiales</taxon>
        <taxon>Comamonadaceae</taxon>
        <taxon>Variovorax</taxon>
    </lineage>
</organism>
<dbReference type="EMBL" id="QFPP01000015">
    <property type="protein sequence ID" value="PZQ77585.1"/>
    <property type="molecule type" value="Genomic_DNA"/>
</dbReference>
<dbReference type="CDD" id="cd07177">
    <property type="entry name" value="terB_like"/>
    <property type="match status" value="1"/>
</dbReference>